<evidence type="ECO:0000313" key="2">
    <source>
        <dbReference type="Proteomes" id="UP000703295"/>
    </source>
</evidence>
<dbReference type="EMBL" id="JACJJW010000050">
    <property type="protein sequence ID" value="MBM6759646.1"/>
    <property type="molecule type" value="Genomic_DNA"/>
</dbReference>
<evidence type="ECO:0000313" key="1">
    <source>
        <dbReference type="EMBL" id="MBM6759646.1"/>
    </source>
</evidence>
<accession>A0ABS2EY84</accession>
<sequence length="128" mass="14790">MEAHPPARKPRISILINCGFLEYEQNEVAIRMMQLFCRQNGYPIGSILMLGSGEAILGTPFKYIATRKIRQLAQSIASGRYRTLTGTMPLTKTLFRMAAEIYWTRYGKRFGTSKRQMQILEIEKHIFQ</sequence>
<protein>
    <submittedName>
        <fullName evidence="1">Uncharacterized protein</fullName>
    </submittedName>
</protein>
<name>A0ABS2EY84_9BACE</name>
<dbReference type="Proteomes" id="UP000703295">
    <property type="component" value="Unassembled WGS sequence"/>
</dbReference>
<comment type="caution">
    <text evidence="1">The sequence shown here is derived from an EMBL/GenBank/DDBJ whole genome shotgun (WGS) entry which is preliminary data.</text>
</comment>
<organism evidence="1 2">
    <name type="scientific">Bacteroides mediterraneensis</name>
    <dbReference type="NCBI Taxonomy" id="1841856"/>
    <lineage>
        <taxon>Bacteria</taxon>
        <taxon>Pseudomonadati</taxon>
        <taxon>Bacteroidota</taxon>
        <taxon>Bacteroidia</taxon>
        <taxon>Bacteroidales</taxon>
        <taxon>Bacteroidaceae</taxon>
        <taxon>Bacteroides</taxon>
    </lineage>
</organism>
<keyword evidence="2" id="KW-1185">Reference proteome</keyword>
<proteinExistence type="predicted"/>
<reference evidence="1 2" key="1">
    <citation type="journal article" date="2021" name="Sci. Rep.">
        <title>The distribution of antibiotic resistance genes in chicken gut microbiota commensals.</title>
        <authorList>
            <person name="Juricova H."/>
            <person name="Matiasovicova J."/>
            <person name="Kubasova T."/>
            <person name="Cejkova D."/>
            <person name="Rychlik I."/>
        </authorList>
    </citation>
    <scope>NUCLEOTIDE SEQUENCE [LARGE SCALE GENOMIC DNA]</scope>
    <source>
        <strain evidence="1 2">An801</strain>
    </source>
</reference>
<dbReference type="RefSeq" id="WP_204477018.1">
    <property type="nucleotide sequence ID" value="NZ_JACJJW010000050.1"/>
</dbReference>
<gene>
    <name evidence="1" type="ORF">H6A31_13310</name>
</gene>